<dbReference type="SUPFAM" id="SSF52540">
    <property type="entry name" value="P-loop containing nucleoside triphosphate hydrolases"/>
    <property type="match status" value="1"/>
</dbReference>
<dbReference type="PANTHER" id="PTHR19338">
    <property type="entry name" value="TRANSLOCASE OF INNER MITOCHONDRIAL MEMBRANE 13 HOMOLOG"/>
    <property type="match status" value="1"/>
</dbReference>
<keyword evidence="6" id="KW-0175">Coiled coil</keyword>
<dbReference type="GO" id="GO:0006952">
    <property type="term" value="P:defense response"/>
    <property type="evidence" value="ECO:0007669"/>
    <property type="project" value="UniProtKB-KW"/>
</dbReference>
<dbReference type="EMBL" id="CM007384">
    <property type="protein sequence ID" value="ONK71120.1"/>
    <property type="molecule type" value="Genomic_DNA"/>
</dbReference>
<evidence type="ECO:0000256" key="3">
    <source>
        <dbReference type="ARBA" id="ARBA00022737"/>
    </source>
</evidence>
<protein>
    <recommendedName>
        <fullName evidence="11">NB-ARC domain-containing protein</fullName>
    </recommendedName>
</protein>
<evidence type="ECO:0000256" key="4">
    <source>
        <dbReference type="ARBA" id="ARBA00022741"/>
    </source>
</evidence>
<evidence type="ECO:0000256" key="2">
    <source>
        <dbReference type="ARBA" id="ARBA00022614"/>
    </source>
</evidence>
<proteinExistence type="inferred from homology"/>
<dbReference type="Proteomes" id="UP000243459">
    <property type="component" value="Chromosome 4"/>
</dbReference>
<dbReference type="Gene3D" id="1.20.5.4130">
    <property type="match status" value="1"/>
</dbReference>
<dbReference type="InterPro" id="IPR041118">
    <property type="entry name" value="Rx_N"/>
</dbReference>
<accession>A0A5P1F3T3</accession>
<evidence type="ECO:0000259" key="8">
    <source>
        <dbReference type="Pfam" id="PF18052"/>
    </source>
</evidence>
<dbReference type="Gene3D" id="3.40.50.300">
    <property type="entry name" value="P-loop containing nucleotide triphosphate hydrolases"/>
    <property type="match status" value="1"/>
</dbReference>
<dbReference type="InterPro" id="IPR002182">
    <property type="entry name" value="NB-ARC"/>
</dbReference>
<dbReference type="CDD" id="cd14798">
    <property type="entry name" value="RX-CC_like"/>
    <property type="match status" value="1"/>
</dbReference>
<evidence type="ECO:0000259" key="7">
    <source>
        <dbReference type="Pfam" id="PF00931"/>
    </source>
</evidence>
<organism evidence="9 10">
    <name type="scientific">Asparagus officinalis</name>
    <name type="common">Garden asparagus</name>
    <dbReference type="NCBI Taxonomy" id="4686"/>
    <lineage>
        <taxon>Eukaryota</taxon>
        <taxon>Viridiplantae</taxon>
        <taxon>Streptophyta</taxon>
        <taxon>Embryophyta</taxon>
        <taxon>Tracheophyta</taxon>
        <taxon>Spermatophyta</taxon>
        <taxon>Magnoliopsida</taxon>
        <taxon>Liliopsida</taxon>
        <taxon>Asparagales</taxon>
        <taxon>Asparagaceae</taxon>
        <taxon>Asparagoideae</taxon>
        <taxon>Asparagus</taxon>
    </lineage>
</organism>
<dbReference type="OMA" id="RPREMAM"/>
<keyword evidence="2" id="KW-0433">Leucine-rich repeat</keyword>
<feature type="domain" description="Disease resistance N-terminal" evidence="8">
    <location>
        <begin position="11"/>
        <end position="87"/>
    </location>
</feature>
<reference evidence="10" key="1">
    <citation type="journal article" date="2017" name="Nat. Commun.">
        <title>The asparagus genome sheds light on the origin and evolution of a young Y chromosome.</title>
        <authorList>
            <person name="Harkess A."/>
            <person name="Zhou J."/>
            <person name="Xu C."/>
            <person name="Bowers J.E."/>
            <person name="Van der Hulst R."/>
            <person name="Ayyampalayam S."/>
            <person name="Mercati F."/>
            <person name="Riccardi P."/>
            <person name="McKain M.R."/>
            <person name="Kakrana A."/>
            <person name="Tang H."/>
            <person name="Ray J."/>
            <person name="Groenendijk J."/>
            <person name="Arikit S."/>
            <person name="Mathioni S.M."/>
            <person name="Nakano M."/>
            <person name="Shan H."/>
            <person name="Telgmann-Rauber A."/>
            <person name="Kanno A."/>
            <person name="Yue Z."/>
            <person name="Chen H."/>
            <person name="Li W."/>
            <person name="Chen Y."/>
            <person name="Xu X."/>
            <person name="Zhang Y."/>
            <person name="Luo S."/>
            <person name="Chen H."/>
            <person name="Gao J."/>
            <person name="Mao Z."/>
            <person name="Pires J.C."/>
            <person name="Luo M."/>
            <person name="Kudrna D."/>
            <person name="Wing R.A."/>
            <person name="Meyers B.C."/>
            <person name="Yi K."/>
            <person name="Kong H."/>
            <person name="Lavrijsen P."/>
            <person name="Sunseri F."/>
            <person name="Falavigna A."/>
            <person name="Ye Y."/>
            <person name="Leebens-Mack J.H."/>
            <person name="Chen G."/>
        </authorList>
    </citation>
    <scope>NUCLEOTIDE SEQUENCE [LARGE SCALE GENOMIC DNA]</scope>
    <source>
        <strain evidence="10">cv. DH0086</strain>
    </source>
</reference>
<dbReference type="PRINTS" id="PR00364">
    <property type="entry name" value="DISEASERSIST"/>
</dbReference>
<feature type="coiled-coil region" evidence="6">
    <location>
        <begin position="139"/>
        <end position="166"/>
    </location>
</feature>
<keyword evidence="3" id="KW-0677">Repeat</keyword>
<gene>
    <name evidence="9" type="ORF">A4U43_C04F4920</name>
</gene>
<feature type="domain" description="NB-ARC" evidence="7">
    <location>
        <begin position="198"/>
        <end position="312"/>
    </location>
</feature>
<dbReference type="GO" id="GO:0043531">
    <property type="term" value="F:ADP binding"/>
    <property type="evidence" value="ECO:0007669"/>
    <property type="project" value="InterPro"/>
</dbReference>
<name>A0A5P1F3T3_ASPOF</name>
<dbReference type="PANTHER" id="PTHR19338:SF73">
    <property type="entry name" value="DISEASE RESISTANCE PROTEIN RGA2-LIKE"/>
    <property type="match status" value="1"/>
</dbReference>
<comment type="similarity">
    <text evidence="1">Belongs to the disease resistance NB-LRR family.</text>
</comment>
<keyword evidence="4" id="KW-0547">Nucleotide-binding</keyword>
<keyword evidence="10" id="KW-1185">Reference proteome</keyword>
<evidence type="ECO:0000313" key="9">
    <source>
        <dbReference type="EMBL" id="ONK71120.1"/>
    </source>
</evidence>
<dbReference type="AlphaFoldDB" id="A0A5P1F3T3"/>
<evidence type="ECO:0000256" key="5">
    <source>
        <dbReference type="ARBA" id="ARBA00022821"/>
    </source>
</evidence>
<feature type="coiled-coil region" evidence="6">
    <location>
        <begin position="27"/>
        <end position="54"/>
    </location>
</feature>
<dbReference type="InterPro" id="IPR027417">
    <property type="entry name" value="P-loop_NTPase"/>
</dbReference>
<sequence length="323" mass="36155">MAMVLDALAGATISKMAEVVEEKVVTVLGVKDELKGLQRKMERIKRVLHDAERKRIQSESVAGWVRELKDVTYDADDIIDRCRHEGGELLDVQPSTSSICFSGPRLFSCFTSIRFRHEIGDTIKKLPRLFSCFTSIRFRHEIGDTIKKLNERLEEISRDMSDLNLVISEPDTRVTTIDPHRTSPIIDTSNIVGRGIESATDDLVERIVKKDERKPQVFAITGMGGIGKTTLAKNIFNHMSVKCGFSTKIWVCISQNFSETSLLKEILRGAGGNHGDLQTKAELEPLLKDAVSGRSFILVLDDVWRADVWVGLLYRAPLLAAES</sequence>
<dbReference type="Gramene" id="ONK71120">
    <property type="protein sequence ID" value="ONK71120"/>
    <property type="gene ID" value="A4U43_C04F4920"/>
</dbReference>
<dbReference type="InterPro" id="IPR038005">
    <property type="entry name" value="RX-like_CC"/>
</dbReference>
<evidence type="ECO:0000256" key="1">
    <source>
        <dbReference type="ARBA" id="ARBA00008894"/>
    </source>
</evidence>
<dbReference type="Pfam" id="PF18052">
    <property type="entry name" value="Rx_N"/>
    <property type="match status" value="1"/>
</dbReference>
<evidence type="ECO:0008006" key="11">
    <source>
        <dbReference type="Google" id="ProtNLM"/>
    </source>
</evidence>
<evidence type="ECO:0000313" key="10">
    <source>
        <dbReference type="Proteomes" id="UP000243459"/>
    </source>
</evidence>
<evidence type="ECO:0000256" key="6">
    <source>
        <dbReference type="SAM" id="Coils"/>
    </source>
</evidence>
<keyword evidence="5" id="KW-0611">Plant defense</keyword>
<dbReference type="Pfam" id="PF00931">
    <property type="entry name" value="NB-ARC"/>
    <property type="match status" value="1"/>
</dbReference>